<evidence type="ECO:0000256" key="1">
    <source>
        <dbReference type="SAM" id="MobiDB-lite"/>
    </source>
</evidence>
<dbReference type="Proteomes" id="UP000504635">
    <property type="component" value="Unplaced"/>
</dbReference>
<keyword evidence="2" id="KW-1185">Reference proteome</keyword>
<protein>
    <submittedName>
        <fullName evidence="3">Uncharacterized protein LOC115875313</fullName>
    </submittedName>
</protein>
<organism evidence="2 3">
    <name type="scientific">Sitophilus oryzae</name>
    <name type="common">Rice weevil</name>
    <name type="synonym">Curculio oryzae</name>
    <dbReference type="NCBI Taxonomy" id="7048"/>
    <lineage>
        <taxon>Eukaryota</taxon>
        <taxon>Metazoa</taxon>
        <taxon>Ecdysozoa</taxon>
        <taxon>Arthropoda</taxon>
        <taxon>Hexapoda</taxon>
        <taxon>Insecta</taxon>
        <taxon>Pterygota</taxon>
        <taxon>Neoptera</taxon>
        <taxon>Endopterygota</taxon>
        <taxon>Coleoptera</taxon>
        <taxon>Polyphaga</taxon>
        <taxon>Cucujiformia</taxon>
        <taxon>Curculionidae</taxon>
        <taxon>Dryophthorinae</taxon>
        <taxon>Sitophilus</taxon>
    </lineage>
</organism>
<dbReference type="GeneID" id="115875313"/>
<reference evidence="3" key="1">
    <citation type="submission" date="2025-08" db="UniProtKB">
        <authorList>
            <consortium name="RefSeq"/>
        </authorList>
    </citation>
    <scope>IDENTIFICATION</scope>
    <source>
        <tissue evidence="3">Gonads</tissue>
    </source>
</reference>
<evidence type="ECO:0000313" key="3">
    <source>
        <dbReference type="RefSeq" id="XP_030746593.1"/>
    </source>
</evidence>
<name>A0A6J2X5Z3_SITOR</name>
<dbReference type="InParanoid" id="A0A6J2X5Z3"/>
<gene>
    <name evidence="3" type="primary">LOC115875313</name>
</gene>
<proteinExistence type="predicted"/>
<dbReference type="RefSeq" id="XP_030746593.1">
    <property type="nucleotide sequence ID" value="XM_030890733.1"/>
</dbReference>
<dbReference type="AlphaFoldDB" id="A0A6J2X5Z3"/>
<dbReference type="OrthoDB" id="6772737at2759"/>
<accession>A0A6J2X5Z3</accession>
<feature type="region of interest" description="Disordered" evidence="1">
    <location>
        <begin position="1"/>
        <end position="28"/>
    </location>
</feature>
<dbReference type="KEGG" id="soy:115875313"/>
<evidence type="ECO:0000313" key="2">
    <source>
        <dbReference type="Proteomes" id="UP000504635"/>
    </source>
</evidence>
<sequence length="166" mass="20223">MYPMVQRQRDQQHQKPNQTRNRAGLLEQQPTVSVISRGRFQQHDVLEPLQEVSVAQQELTDDDEEEQRLPKRPLHRRFFTYVREAWTGVKSALGYTLYDRKRTKEIRKTCKIWDVARWTRNRRREWRDHVDEQYKTAPKNNRNTNTYKIILQLQDIPYMTGRELKK</sequence>